<dbReference type="InterPro" id="IPR004606">
    <property type="entry name" value="Mop_domain"/>
</dbReference>
<dbReference type="NCBIfam" id="TIGR00638">
    <property type="entry name" value="Mop"/>
    <property type="match status" value="1"/>
</dbReference>
<protein>
    <submittedName>
        <fullName evidence="4">Transporter</fullName>
    </submittedName>
</protein>
<dbReference type="InterPro" id="IPR008995">
    <property type="entry name" value="Mo/tungstate-bd_C_term_dom"/>
</dbReference>
<evidence type="ECO:0000256" key="1">
    <source>
        <dbReference type="ARBA" id="ARBA00022505"/>
    </source>
</evidence>
<dbReference type="Gene3D" id="2.40.50.100">
    <property type="match status" value="1"/>
</dbReference>
<evidence type="ECO:0000313" key="4">
    <source>
        <dbReference type="EMBL" id="NMG20894.1"/>
    </source>
</evidence>
<dbReference type="SUPFAM" id="SSF50331">
    <property type="entry name" value="MOP-like"/>
    <property type="match status" value="1"/>
</dbReference>
<organism evidence="4 5">
    <name type="scientific">Brasilonema bromeliae SPC951</name>
    <dbReference type="NCBI Taxonomy" id="385972"/>
    <lineage>
        <taxon>Bacteria</taxon>
        <taxon>Bacillati</taxon>
        <taxon>Cyanobacteriota</taxon>
        <taxon>Cyanophyceae</taxon>
        <taxon>Nostocales</taxon>
        <taxon>Scytonemataceae</taxon>
        <taxon>Brasilonema</taxon>
        <taxon>Bromeliae group (in: Brasilonema)</taxon>
    </lineage>
</organism>
<evidence type="ECO:0000313" key="5">
    <source>
        <dbReference type="Proteomes" id="UP000718564"/>
    </source>
</evidence>
<dbReference type="InterPro" id="IPR005116">
    <property type="entry name" value="Transp-assoc_OB_typ1"/>
</dbReference>
<sequence length="69" mass="7281">MQVSARNALKATVKEVVEGSVNTEVTLEVAPGVEVVAIITKSSAHKLQLEEGKQAYAIIKSSDVMVAVD</sequence>
<gene>
    <name evidence="4" type="ORF">DP116_16085</name>
</gene>
<keyword evidence="1 2" id="KW-0500">Molybdenum</keyword>
<reference evidence="4 5" key="1">
    <citation type="submission" date="2018-06" db="EMBL/GenBank/DDBJ databases">
        <title>Comparative genomics of Brasilonema spp. strains.</title>
        <authorList>
            <person name="Alvarenga D.O."/>
            <person name="Fiore M.F."/>
            <person name="Varani A.M."/>
        </authorList>
    </citation>
    <scope>NUCLEOTIDE SEQUENCE [LARGE SCALE GENOMIC DNA]</scope>
    <source>
        <strain evidence="4 5">SPC951</strain>
    </source>
</reference>
<dbReference type="PROSITE" id="PS51866">
    <property type="entry name" value="MOP"/>
    <property type="match status" value="1"/>
</dbReference>
<keyword evidence="5" id="KW-1185">Reference proteome</keyword>
<accession>A0ABX1P8Y3</accession>
<comment type="caution">
    <text evidence="4">The sequence shown here is derived from an EMBL/GenBank/DDBJ whole genome shotgun (WGS) entry which is preliminary data.</text>
</comment>
<proteinExistence type="predicted"/>
<dbReference type="Proteomes" id="UP000718564">
    <property type="component" value="Unassembled WGS sequence"/>
</dbReference>
<evidence type="ECO:0000256" key="2">
    <source>
        <dbReference type="PROSITE-ProRule" id="PRU01213"/>
    </source>
</evidence>
<evidence type="ECO:0000259" key="3">
    <source>
        <dbReference type="PROSITE" id="PS51866"/>
    </source>
</evidence>
<feature type="domain" description="Mop" evidence="3">
    <location>
        <begin position="2"/>
        <end position="68"/>
    </location>
</feature>
<name>A0ABX1P8Y3_9CYAN</name>
<dbReference type="Pfam" id="PF03459">
    <property type="entry name" value="TOBE"/>
    <property type="match status" value="1"/>
</dbReference>
<dbReference type="EMBL" id="QMEB01000122">
    <property type="protein sequence ID" value="NMG20894.1"/>
    <property type="molecule type" value="Genomic_DNA"/>
</dbReference>
<dbReference type="RefSeq" id="WP_169156150.1">
    <property type="nucleotide sequence ID" value="NZ_CAWPJE010000114.1"/>
</dbReference>